<dbReference type="AlphaFoldDB" id="G1SP69"/>
<dbReference type="Ensembl" id="ENSOCUT00000005555.3">
    <property type="protein sequence ID" value="ENSOCUP00000004822.3"/>
    <property type="gene ID" value="ENSOCUG00000005554.3"/>
</dbReference>
<dbReference type="Proteomes" id="UP000001811">
    <property type="component" value="Unplaced"/>
</dbReference>
<reference evidence="6" key="3">
    <citation type="submission" date="2025-09" db="UniProtKB">
        <authorList>
            <consortium name="Ensembl"/>
        </authorList>
    </citation>
    <scope>IDENTIFICATION</scope>
    <source>
        <strain evidence="6">Thorbecke</strain>
    </source>
</reference>
<accession>G1SP69</accession>
<evidence type="ECO:0000256" key="4">
    <source>
        <dbReference type="SAM" id="MobiDB-lite"/>
    </source>
</evidence>
<evidence type="ECO:0000256" key="1">
    <source>
        <dbReference type="ARBA" id="ARBA00022737"/>
    </source>
</evidence>
<sequence length="222" mass="24253">MSASVIRQTTAALVRRTGSARDRKPPASPPFCTAVARETTCPSVPQLRGRDVHRAPRAGDPGLCRAPIPPSLSFTCWTHVEGPPQVPRGRRRRARLEAIKPEAGGQAGGCRRLDGGDGRAAGPGVQAVAGRLRDPAEDLITHLNLPKPDIPSTPCIFPFTYADVMHYNCISVHSDFDWCSLDSQFQGRWRYCLSNGEHPDAQGPRSRCWQVDQVQLLTPTQS</sequence>
<name>G1SP69_RABIT</name>
<dbReference type="Bgee" id="ENSOCUG00000005554">
    <property type="expression patterns" value="Expressed in blood and 8 other cell types or tissues"/>
</dbReference>
<dbReference type="InParanoid" id="G1SP69"/>
<evidence type="ECO:0000313" key="7">
    <source>
        <dbReference type="Proteomes" id="UP000001811"/>
    </source>
</evidence>
<protein>
    <recommendedName>
        <fullName evidence="5">Fibronectin type-II domain-containing protein</fullName>
    </recommendedName>
</protein>
<dbReference type="Pfam" id="PF00040">
    <property type="entry name" value="fn2"/>
    <property type="match status" value="1"/>
</dbReference>
<dbReference type="InterPro" id="IPR013806">
    <property type="entry name" value="Kringle-like"/>
</dbReference>
<dbReference type="PaxDb" id="9986-ENSOCUP00000004822"/>
<dbReference type="Gene3D" id="2.10.10.10">
    <property type="entry name" value="Fibronectin, type II, collagen-binding"/>
    <property type="match status" value="1"/>
</dbReference>
<reference evidence="6" key="2">
    <citation type="submission" date="2025-08" db="UniProtKB">
        <authorList>
            <consortium name="Ensembl"/>
        </authorList>
    </citation>
    <scope>IDENTIFICATION</scope>
    <source>
        <strain evidence="6">Thorbecke</strain>
    </source>
</reference>
<dbReference type="HOGENOM" id="CLU_126630_1_0_1"/>
<proteinExistence type="predicted"/>
<evidence type="ECO:0000313" key="6">
    <source>
        <dbReference type="Ensembl" id="ENSOCUP00000004822.3"/>
    </source>
</evidence>
<dbReference type="GeneTree" id="ENSGT00940000163805"/>
<keyword evidence="2" id="KW-1015">Disulfide bond</keyword>
<keyword evidence="7" id="KW-1185">Reference proteome</keyword>
<dbReference type="SMR" id="G1SP69"/>
<dbReference type="eggNOG" id="KOG1565">
    <property type="taxonomic scope" value="Eukaryota"/>
</dbReference>
<comment type="caution">
    <text evidence="3">Lacks conserved residue(s) required for the propagation of feature annotation.</text>
</comment>
<dbReference type="SUPFAM" id="SSF57440">
    <property type="entry name" value="Kringle-like"/>
    <property type="match status" value="1"/>
</dbReference>
<dbReference type="SMART" id="SM00059">
    <property type="entry name" value="FN2"/>
    <property type="match status" value="1"/>
</dbReference>
<evidence type="ECO:0000259" key="5">
    <source>
        <dbReference type="PROSITE" id="PS51092"/>
    </source>
</evidence>
<organism evidence="6 7">
    <name type="scientific">Oryctolagus cuniculus</name>
    <name type="common">Rabbit</name>
    <dbReference type="NCBI Taxonomy" id="9986"/>
    <lineage>
        <taxon>Eukaryota</taxon>
        <taxon>Metazoa</taxon>
        <taxon>Chordata</taxon>
        <taxon>Craniata</taxon>
        <taxon>Vertebrata</taxon>
        <taxon>Euteleostomi</taxon>
        <taxon>Mammalia</taxon>
        <taxon>Eutheria</taxon>
        <taxon>Euarchontoglires</taxon>
        <taxon>Glires</taxon>
        <taxon>Lagomorpha</taxon>
        <taxon>Leporidae</taxon>
        <taxon>Oryctolagus</taxon>
    </lineage>
</organism>
<evidence type="ECO:0000256" key="2">
    <source>
        <dbReference type="ARBA" id="ARBA00023157"/>
    </source>
</evidence>
<reference evidence="6 7" key="1">
    <citation type="journal article" date="2011" name="Nature">
        <title>A high-resolution map of human evolutionary constraint using 29 mammals.</title>
        <authorList>
            <person name="Lindblad-Toh K."/>
            <person name="Garber M."/>
            <person name="Zuk O."/>
            <person name="Lin M.F."/>
            <person name="Parker B.J."/>
            <person name="Washietl S."/>
            <person name="Kheradpour P."/>
            <person name="Ernst J."/>
            <person name="Jordan G."/>
            <person name="Mauceli E."/>
            <person name="Ward L.D."/>
            <person name="Lowe C.B."/>
            <person name="Holloway A.K."/>
            <person name="Clamp M."/>
            <person name="Gnerre S."/>
            <person name="Alfoldi J."/>
            <person name="Beal K."/>
            <person name="Chang J."/>
            <person name="Clawson H."/>
            <person name="Cuff J."/>
            <person name="Di Palma F."/>
            <person name="Fitzgerald S."/>
            <person name="Flicek P."/>
            <person name="Guttman M."/>
            <person name="Hubisz M.J."/>
            <person name="Jaffe D.B."/>
            <person name="Jungreis I."/>
            <person name="Kent W.J."/>
            <person name="Kostka D."/>
            <person name="Lara M."/>
            <person name="Martins A.L."/>
            <person name="Massingham T."/>
            <person name="Moltke I."/>
            <person name="Raney B.J."/>
            <person name="Rasmussen M.D."/>
            <person name="Robinson J."/>
            <person name="Stark A."/>
            <person name="Vilella A.J."/>
            <person name="Wen J."/>
            <person name="Xie X."/>
            <person name="Zody M.C."/>
            <person name="Baldwin J."/>
            <person name="Bloom T."/>
            <person name="Chin C.W."/>
            <person name="Heiman D."/>
            <person name="Nicol R."/>
            <person name="Nusbaum C."/>
            <person name="Young S."/>
            <person name="Wilkinson J."/>
            <person name="Worley K.C."/>
            <person name="Kovar C.L."/>
            <person name="Muzny D.M."/>
            <person name="Gibbs R.A."/>
            <person name="Cree A."/>
            <person name="Dihn H.H."/>
            <person name="Fowler G."/>
            <person name="Jhangiani S."/>
            <person name="Joshi V."/>
            <person name="Lee S."/>
            <person name="Lewis L.R."/>
            <person name="Nazareth L.V."/>
            <person name="Okwuonu G."/>
            <person name="Santibanez J."/>
            <person name="Warren W.C."/>
            <person name="Mardis E.R."/>
            <person name="Weinstock G.M."/>
            <person name="Wilson R.K."/>
            <person name="Delehaunty K."/>
            <person name="Dooling D."/>
            <person name="Fronik C."/>
            <person name="Fulton L."/>
            <person name="Fulton B."/>
            <person name="Graves T."/>
            <person name="Minx P."/>
            <person name="Sodergren E."/>
            <person name="Birney E."/>
            <person name="Margulies E.H."/>
            <person name="Herrero J."/>
            <person name="Green E.D."/>
            <person name="Haussler D."/>
            <person name="Siepel A."/>
            <person name="Goldman N."/>
            <person name="Pollard K.S."/>
            <person name="Pedersen J.S."/>
            <person name="Lander E.S."/>
            <person name="Kellis M."/>
        </authorList>
    </citation>
    <scope>NUCLEOTIDE SEQUENCE [LARGE SCALE GENOMIC DNA]</scope>
    <source>
        <strain evidence="7">Thorbecke</strain>
    </source>
</reference>
<dbReference type="STRING" id="9986.ENSOCUP00000004822"/>
<feature type="domain" description="Fibronectin type-II" evidence="5">
    <location>
        <begin position="150"/>
        <end position="194"/>
    </location>
</feature>
<evidence type="ECO:0000256" key="3">
    <source>
        <dbReference type="PROSITE-ProRule" id="PRU00479"/>
    </source>
</evidence>
<keyword evidence="1" id="KW-0677">Repeat</keyword>
<feature type="region of interest" description="Disordered" evidence="4">
    <location>
        <begin position="100"/>
        <end position="122"/>
    </location>
</feature>
<dbReference type="InterPro" id="IPR000562">
    <property type="entry name" value="FN_type2_dom"/>
</dbReference>
<dbReference type="PROSITE" id="PS51092">
    <property type="entry name" value="FN2_2"/>
    <property type="match status" value="1"/>
</dbReference>
<dbReference type="InterPro" id="IPR036943">
    <property type="entry name" value="FN_type2_sf"/>
</dbReference>